<protein>
    <recommendedName>
        <fullName evidence="1">glutathione transferase</fullName>
        <ecNumber evidence="1">2.5.1.18</ecNumber>
    </recommendedName>
    <alternativeName>
        <fullName evidence="5">GST class-sigma</fullName>
    </alternativeName>
</protein>
<dbReference type="GO" id="GO:0004364">
    <property type="term" value="F:glutathione transferase activity"/>
    <property type="evidence" value="ECO:0007669"/>
    <property type="project" value="UniProtKB-EC"/>
</dbReference>
<reference evidence="8 9" key="1">
    <citation type="journal article" date="2017" name="Curr. Biol.">
        <title>Genome architecture and evolution of a unichromosomal asexual nematode.</title>
        <authorList>
            <person name="Fradin H."/>
            <person name="Zegar C."/>
            <person name="Gutwein M."/>
            <person name="Lucas J."/>
            <person name="Kovtun M."/>
            <person name="Corcoran D."/>
            <person name="Baugh L.R."/>
            <person name="Kiontke K."/>
            <person name="Gunsalus K."/>
            <person name="Fitch D.H."/>
            <person name="Piano F."/>
        </authorList>
    </citation>
    <scope>NUCLEOTIDE SEQUENCE [LARGE SCALE GENOMIC DNA]</scope>
    <source>
        <strain evidence="8">PF1309</strain>
    </source>
</reference>
<sequence length="207" mass="24068">MVHYKLYYFDVRGWAEISRQLFALSKTPYEDIQITHEDWPNHKQEMPFEKMPVLSVDGVMIPQSFAIARYLARQFGYAGKSPLEEAMVDALGDQVKDYFNEAYPYFIASHQQKPAEELEKLKNEVFLPARDLLFRYLENFLKKSKSGYLVDSGLTWIDLFVVDHLGTLCGFEPSTLDGHELLSNLRKKVLEVPEIEEWVAKRPVTQV</sequence>
<dbReference type="CDD" id="cd03039">
    <property type="entry name" value="GST_N_Sigma_like"/>
    <property type="match status" value="1"/>
</dbReference>
<dbReference type="InterPro" id="IPR036249">
    <property type="entry name" value="Thioredoxin-like_sf"/>
</dbReference>
<comment type="catalytic activity">
    <reaction evidence="4">
        <text>RX + glutathione = an S-substituted glutathione + a halide anion + H(+)</text>
        <dbReference type="Rhea" id="RHEA:16437"/>
        <dbReference type="ChEBI" id="CHEBI:15378"/>
        <dbReference type="ChEBI" id="CHEBI:16042"/>
        <dbReference type="ChEBI" id="CHEBI:17792"/>
        <dbReference type="ChEBI" id="CHEBI:57925"/>
        <dbReference type="ChEBI" id="CHEBI:90779"/>
        <dbReference type="EC" id="2.5.1.18"/>
    </reaction>
</comment>
<dbReference type="STRING" id="2018661.A0A2A2KW69"/>
<keyword evidence="9" id="KW-1185">Reference proteome</keyword>
<accession>A0A2A2KW69</accession>
<dbReference type="Gene3D" id="1.20.1050.10">
    <property type="match status" value="1"/>
</dbReference>
<dbReference type="PANTHER" id="PTHR11571">
    <property type="entry name" value="GLUTATHIONE S-TRANSFERASE"/>
    <property type="match status" value="1"/>
</dbReference>
<dbReference type="InterPro" id="IPR004046">
    <property type="entry name" value="GST_C"/>
</dbReference>
<dbReference type="CDD" id="cd03192">
    <property type="entry name" value="GST_C_Sigma_like"/>
    <property type="match status" value="1"/>
</dbReference>
<dbReference type="FunFam" id="1.20.1050.10:FF:000031">
    <property type="entry name" value="Glutathione S-Transferase"/>
    <property type="match status" value="1"/>
</dbReference>
<evidence type="ECO:0000313" key="9">
    <source>
        <dbReference type="Proteomes" id="UP000218231"/>
    </source>
</evidence>
<dbReference type="AlphaFoldDB" id="A0A2A2KW69"/>
<dbReference type="PROSITE" id="PS50405">
    <property type="entry name" value="GST_CTER"/>
    <property type="match status" value="1"/>
</dbReference>
<dbReference type="InterPro" id="IPR050213">
    <property type="entry name" value="GST_superfamily"/>
</dbReference>
<dbReference type="InterPro" id="IPR036282">
    <property type="entry name" value="Glutathione-S-Trfase_C_sf"/>
</dbReference>
<keyword evidence="2" id="KW-0808">Transferase</keyword>
<dbReference type="OrthoDB" id="414243at2759"/>
<feature type="domain" description="GST C-terminal" evidence="7">
    <location>
        <begin position="81"/>
        <end position="207"/>
    </location>
</feature>
<dbReference type="InterPro" id="IPR010987">
    <property type="entry name" value="Glutathione-S-Trfase_C-like"/>
</dbReference>
<dbReference type="SFLD" id="SFLDS00019">
    <property type="entry name" value="Glutathione_Transferase_(cytos"/>
    <property type="match status" value="1"/>
</dbReference>
<dbReference type="Pfam" id="PF02798">
    <property type="entry name" value="GST_N"/>
    <property type="match status" value="1"/>
</dbReference>
<evidence type="ECO:0000256" key="4">
    <source>
        <dbReference type="ARBA" id="ARBA00047960"/>
    </source>
</evidence>
<dbReference type="GO" id="GO:0006749">
    <property type="term" value="P:glutathione metabolic process"/>
    <property type="evidence" value="ECO:0007669"/>
    <property type="project" value="TreeGrafter"/>
</dbReference>
<evidence type="ECO:0000256" key="5">
    <source>
        <dbReference type="ARBA" id="ARBA00078118"/>
    </source>
</evidence>
<gene>
    <name evidence="8" type="ORF">WR25_23527</name>
</gene>
<dbReference type="EMBL" id="LIAE01007598">
    <property type="protein sequence ID" value="PAV78211.1"/>
    <property type="molecule type" value="Genomic_DNA"/>
</dbReference>
<dbReference type="SUPFAM" id="SSF52833">
    <property type="entry name" value="Thioredoxin-like"/>
    <property type="match status" value="1"/>
</dbReference>
<dbReference type="FunFam" id="3.40.30.10:FF:000189">
    <property type="entry name" value="Glutathione S-Transferase"/>
    <property type="match status" value="1"/>
</dbReference>
<comment type="caution">
    <text evidence="8">The sequence shown here is derived from an EMBL/GenBank/DDBJ whole genome shotgun (WGS) entry which is preliminary data.</text>
</comment>
<evidence type="ECO:0000256" key="3">
    <source>
        <dbReference type="ARBA" id="ARBA00038317"/>
    </source>
</evidence>
<dbReference type="PROSITE" id="PS50404">
    <property type="entry name" value="GST_NTER"/>
    <property type="match status" value="1"/>
</dbReference>
<dbReference type="SFLD" id="SFLDG00363">
    <property type="entry name" value="AMPS_(cytGST):_Alpha-__Mu-__Pi"/>
    <property type="match status" value="1"/>
</dbReference>
<dbReference type="Proteomes" id="UP000218231">
    <property type="component" value="Unassembled WGS sequence"/>
</dbReference>
<evidence type="ECO:0000259" key="6">
    <source>
        <dbReference type="PROSITE" id="PS50404"/>
    </source>
</evidence>
<dbReference type="InterPro" id="IPR040079">
    <property type="entry name" value="Glutathione_S-Trfase"/>
</dbReference>
<dbReference type="SUPFAM" id="SSF47616">
    <property type="entry name" value="GST C-terminal domain-like"/>
    <property type="match status" value="1"/>
</dbReference>
<dbReference type="SFLD" id="SFLDG01205">
    <property type="entry name" value="AMPS.1"/>
    <property type="match status" value="1"/>
</dbReference>
<dbReference type="PANTHER" id="PTHR11571:SF256">
    <property type="entry name" value="GST C-TERMINAL DOMAIN-CONTAINING PROTEIN-RELATED"/>
    <property type="match status" value="1"/>
</dbReference>
<feature type="domain" description="GST N-terminal" evidence="6">
    <location>
        <begin position="2"/>
        <end position="79"/>
    </location>
</feature>
<name>A0A2A2KW69_9BILA</name>
<proteinExistence type="inferred from homology"/>
<organism evidence="8 9">
    <name type="scientific">Diploscapter pachys</name>
    <dbReference type="NCBI Taxonomy" id="2018661"/>
    <lineage>
        <taxon>Eukaryota</taxon>
        <taxon>Metazoa</taxon>
        <taxon>Ecdysozoa</taxon>
        <taxon>Nematoda</taxon>
        <taxon>Chromadorea</taxon>
        <taxon>Rhabditida</taxon>
        <taxon>Rhabditina</taxon>
        <taxon>Rhabditomorpha</taxon>
        <taxon>Rhabditoidea</taxon>
        <taxon>Rhabditidae</taxon>
        <taxon>Diploscapter</taxon>
    </lineage>
</organism>
<dbReference type="GO" id="GO:0005737">
    <property type="term" value="C:cytoplasm"/>
    <property type="evidence" value="ECO:0007669"/>
    <property type="project" value="UniProtKB-ARBA"/>
</dbReference>
<dbReference type="InterPro" id="IPR004045">
    <property type="entry name" value="Glutathione_S-Trfase_N"/>
</dbReference>
<evidence type="ECO:0000313" key="8">
    <source>
        <dbReference type="EMBL" id="PAV78211.1"/>
    </source>
</evidence>
<dbReference type="EC" id="2.5.1.18" evidence="1"/>
<dbReference type="Pfam" id="PF14497">
    <property type="entry name" value="GST_C_3"/>
    <property type="match status" value="1"/>
</dbReference>
<dbReference type="Gene3D" id="3.40.30.10">
    <property type="entry name" value="Glutaredoxin"/>
    <property type="match status" value="1"/>
</dbReference>
<evidence type="ECO:0000256" key="2">
    <source>
        <dbReference type="ARBA" id="ARBA00022679"/>
    </source>
</evidence>
<evidence type="ECO:0000259" key="7">
    <source>
        <dbReference type="PROSITE" id="PS50405"/>
    </source>
</evidence>
<evidence type="ECO:0000256" key="1">
    <source>
        <dbReference type="ARBA" id="ARBA00012452"/>
    </source>
</evidence>
<comment type="similarity">
    <text evidence="3">Belongs to the GST superfamily. Sigma family.</text>
</comment>